<reference evidence="2 3" key="1">
    <citation type="journal article" date="2014" name="BMC Genomics">
        <title>Genome and secretome analysis of the hemibiotrophic fungal pathogen, Moniliophthora roreri, which causes frosty pod rot disease of cacao: mechanisms of the biotrophic and necrotrophic phases.</title>
        <authorList>
            <person name="Meinhardt L.W."/>
            <person name="Costa G.G.L."/>
            <person name="Thomazella D.P.T."/>
            <person name="Teixeira P.J.P.L."/>
            <person name="Carazzolle M.F."/>
            <person name="Schuster S.C."/>
            <person name="Carlson J.E."/>
            <person name="Guiltinan M.J."/>
            <person name="Mieczkowski P."/>
            <person name="Farmer A."/>
            <person name="Ramaraj T."/>
            <person name="Crozier J."/>
            <person name="Davis R.E."/>
            <person name="Shao J."/>
            <person name="Melnick R.L."/>
            <person name="Pereira G.A.G."/>
            <person name="Bailey B.A."/>
        </authorList>
    </citation>
    <scope>NUCLEOTIDE SEQUENCE [LARGE SCALE GENOMIC DNA]</scope>
    <source>
        <strain evidence="2 3">MCA 2997</strain>
    </source>
</reference>
<protein>
    <submittedName>
        <fullName evidence="2">Uncharacterized protein</fullName>
    </submittedName>
</protein>
<evidence type="ECO:0000256" key="1">
    <source>
        <dbReference type="SAM" id="MobiDB-lite"/>
    </source>
</evidence>
<feature type="compositionally biased region" description="Low complexity" evidence="1">
    <location>
        <begin position="1"/>
        <end position="48"/>
    </location>
</feature>
<accession>V2XTH4</accession>
<dbReference type="KEGG" id="mrr:Moror_5699"/>
<name>V2XTH4_MONRO</name>
<organism evidence="2 3">
    <name type="scientific">Moniliophthora roreri (strain MCA 2997)</name>
    <name type="common">Cocoa frosty pod rot fungus</name>
    <name type="synonym">Crinipellis roreri</name>
    <dbReference type="NCBI Taxonomy" id="1381753"/>
    <lineage>
        <taxon>Eukaryota</taxon>
        <taxon>Fungi</taxon>
        <taxon>Dikarya</taxon>
        <taxon>Basidiomycota</taxon>
        <taxon>Agaricomycotina</taxon>
        <taxon>Agaricomycetes</taxon>
        <taxon>Agaricomycetidae</taxon>
        <taxon>Agaricales</taxon>
        <taxon>Marasmiineae</taxon>
        <taxon>Marasmiaceae</taxon>
        <taxon>Moniliophthora</taxon>
    </lineage>
</organism>
<sequence>MKPSETQTMSTSSHTSPSNSSNSSPMPQSTPTSSSDPSTQTQLQQTDSAKYFSTDPNGEIISISRDQFSQKQAEVMSGLEQRFGAGKVSQHTWDWVYGLGDWIPQYQFGERLDREGIWQEHILGIGGQLSMQELEEQ</sequence>
<dbReference type="EMBL" id="AWSO01001821">
    <property type="protein sequence ID" value="ESK82709.1"/>
    <property type="molecule type" value="Genomic_DNA"/>
</dbReference>
<dbReference type="OrthoDB" id="3046224at2759"/>
<gene>
    <name evidence="2" type="ORF">Moror_5699</name>
</gene>
<dbReference type="Proteomes" id="UP000017559">
    <property type="component" value="Unassembled WGS sequence"/>
</dbReference>
<evidence type="ECO:0000313" key="2">
    <source>
        <dbReference type="EMBL" id="ESK82709.1"/>
    </source>
</evidence>
<keyword evidence="3" id="KW-1185">Reference proteome</keyword>
<evidence type="ECO:0000313" key="3">
    <source>
        <dbReference type="Proteomes" id="UP000017559"/>
    </source>
</evidence>
<dbReference type="AlphaFoldDB" id="V2XTH4"/>
<feature type="region of interest" description="Disordered" evidence="1">
    <location>
        <begin position="1"/>
        <end position="58"/>
    </location>
</feature>
<dbReference type="HOGENOM" id="CLU_1865639_0_0_1"/>
<proteinExistence type="predicted"/>
<comment type="caution">
    <text evidence="2">The sequence shown here is derived from an EMBL/GenBank/DDBJ whole genome shotgun (WGS) entry which is preliminary data.</text>
</comment>